<sequence length="40" mass="4526">MCRWRRHGMAPASKATPACERVASAAMWRIDALRPLQCRA</sequence>
<evidence type="ECO:0000313" key="2">
    <source>
        <dbReference type="Proteomes" id="UP000270530"/>
    </source>
</evidence>
<proteinExistence type="predicted"/>
<dbReference type="KEGG" id="rbd:ALSL_0631"/>
<reference evidence="2" key="1">
    <citation type="submission" date="2018-04" db="EMBL/GenBank/DDBJ databases">
        <authorList>
            <person name="Watanabe M."/>
            <person name="Kojima H."/>
        </authorList>
    </citation>
    <scope>NUCLEOTIDE SEQUENCE [LARGE SCALE GENOMIC DNA]</scope>
    <source>
        <strain evidence="2">Dysh456</strain>
    </source>
</reference>
<name>A0A2Z6E407_9GAMM</name>
<dbReference type="EMBL" id="AP018560">
    <property type="protein sequence ID" value="BBD79298.1"/>
    <property type="molecule type" value="Genomic_DNA"/>
</dbReference>
<dbReference type="Proteomes" id="UP000270530">
    <property type="component" value="Chromosome"/>
</dbReference>
<organism evidence="1 2">
    <name type="scientific">Aerosticca soli</name>
    <dbReference type="NCBI Taxonomy" id="2010829"/>
    <lineage>
        <taxon>Bacteria</taxon>
        <taxon>Pseudomonadati</taxon>
        <taxon>Pseudomonadota</taxon>
        <taxon>Gammaproteobacteria</taxon>
        <taxon>Lysobacterales</taxon>
        <taxon>Rhodanobacteraceae</taxon>
        <taxon>Aerosticca</taxon>
    </lineage>
</organism>
<dbReference type="AlphaFoldDB" id="A0A2Z6E407"/>
<reference evidence="2" key="2">
    <citation type="submission" date="2018-06" db="EMBL/GenBank/DDBJ databases">
        <title>Genome sequence of Rhodanobacteraceae bacterium strain Dysh456.</title>
        <authorList>
            <person name="Fukui M."/>
        </authorList>
    </citation>
    <scope>NUCLEOTIDE SEQUENCE [LARGE SCALE GENOMIC DNA]</scope>
    <source>
        <strain evidence="2">Dysh456</strain>
    </source>
</reference>
<evidence type="ECO:0000313" key="1">
    <source>
        <dbReference type="EMBL" id="BBD79298.1"/>
    </source>
</evidence>
<gene>
    <name evidence="1" type="ORF">ALSL_0631</name>
</gene>
<keyword evidence="2" id="KW-1185">Reference proteome</keyword>
<protein>
    <submittedName>
        <fullName evidence="1">Uncharacterized protein</fullName>
    </submittedName>
</protein>
<accession>A0A2Z6E407</accession>